<feature type="domain" description="Acyl-CoA oxidase/dehydrogenase middle" evidence="9">
    <location>
        <begin position="135"/>
        <end position="231"/>
    </location>
</feature>
<dbReference type="Gene3D" id="1.20.140.10">
    <property type="entry name" value="Butyryl-CoA Dehydrogenase, subunit A, domain 3"/>
    <property type="match status" value="1"/>
</dbReference>
<dbReference type="PANTHER" id="PTHR48083:SF13">
    <property type="entry name" value="ACYL-COA DEHYDROGENASE FAMILY MEMBER 11"/>
    <property type="match status" value="1"/>
</dbReference>
<protein>
    <submittedName>
        <fullName evidence="11">Acyl-CoA dehydrogenase family protein</fullName>
    </submittedName>
</protein>
<keyword evidence="4 7" id="KW-0285">Flavoprotein</keyword>
<dbReference type="InterPro" id="IPR036250">
    <property type="entry name" value="AcylCo_DH-like_C"/>
</dbReference>
<dbReference type="PANTHER" id="PTHR48083">
    <property type="entry name" value="MEDIUM-CHAIN SPECIFIC ACYL-COA DEHYDROGENASE, MITOCHONDRIAL-RELATED"/>
    <property type="match status" value="1"/>
</dbReference>
<evidence type="ECO:0000259" key="10">
    <source>
        <dbReference type="Pfam" id="PF02771"/>
    </source>
</evidence>
<evidence type="ECO:0000256" key="2">
    <source>
        <dbReference type="ARBA" id="ARBA00009347"/>
    </source>
</evidence>
<dbReference type="InterPro" id="IPR013786">
    <property type="entry name" value="AcylCoA_DH/ox_N"/>
</dbReference>
<comment type="subunit">
    <text evidence="3">Homodimer.</text>
</comment>
<evidence type="ECO:0000256" key="6">
    <source>
        <dbReference type="ARBA" id="ARBA00023002"/>
    </source>
</evidence>
<keyword evidence="12" id="KW-1185">Reference proteome</keyword>
<evidence type="ECO:0000256" key="3">
    <source>
        <dbReference type="ARBA" id="ARBA00011738"/>
    </source>
</evidence>
<comment type="similarity">
    <text evidence="2 7">Belongs to the acyl-CoA dehydrogenase family.</text>
</comment>
<proteinExistence type="inferred from homology"/>
<evidence type="ECO:0000256" key="1">
    <source>
        <dbReference type="ARBA" id="ARBA00001974"/>
    </source>
</evidence>
<evidence type="ECO:0000313" key="12">
    <source>
        <dbReference type="Proteomes" id="UP001056035"/>
    </source>
</evidence>
<organism evidence="11 12">
    <name type="scientific">Paraconexibacter antarcticus</name>
    <dbReference type="NCBI Taxonomy" id="2949664"/>
    <lineage>
        <taxon>Bacteria</taxon>
        <taxon>Bacillati</taxon>
        <taxon>Actinomycetota</taxon>
        <taxon>Thermoleophilia</taxon>
        <taxon>Solirubrobacterales</taxon>
        <taxon>Paraconexibacteraceae</taxon>
        <taxon>Paraconexibacter</taxon>
    </lineage>
</organism>
<dbReference type="SUPFAM" id="SSF56645">
    <property type="entry name" value="Acyl-CoA dehydrogenase NM domain-like"/>
    <property type="match status" value="1"/>
</dbReference>
<evidence type="ECO:0000313" key="11">
    <source>
        <dbReference type="EMBL" id="UTI65180.1"/>
    </source>
</evidence>
<reference evidence="11 12" key="1">
    <citation type="submission" date="2022-06" db="EMBL/GenBank/DDBJ databases">
        <title>Paraconexibacter antarcticus.</title>
        <authorList>
            <person name="Kim C.S."/>
        </authorList>
    </citation>
    <scope>NUCLEOTIDE SEQUENCE [LARGE SCALE GENOMIC DNA]</scope>
    <source>
        <strain evidence="11 12">02-257</strain>
    </source>
</reference>
<name>A0ABY5DT29_9ACTN</name>
<evidence type="ECO:0000256" key="7">
    <source>
        <dbReference type="RuleBase" id="RU362125"/>
    </source>
</evidence>
<dbReference type="Gene3D" id="2.40.110.10">
    <property type="entry name" value="Butyryl-CoA Dehydrogenase, subunit A, domain 2"/>
    <property type="match status" value="1"/>
</dbReference>
<evidence type="ECO:0000259" key="9">
    <source>
        <dbReference type="Pfam" id="PF02770"/>
    </source>
</evidence>
<dbReference type="EMBL" id="CP098502">
    <property type="protein sequence ID" value="UTI65180.1"/>
    <property type="molecule type" value="Genomic_DNA"/>
</dbReference>
<dbReference type="InterPro" id="IPR037069">
    <property type="entry name" value="AcylCoA_DH/ox_N_sf"/>
</dbReference>
<evidence type="ECO:0000256" key="5">
    <source>
        <dbReference type="ARBA" id="ARBA00022827"/>
    </source>
</evidence>
<dbReference type="Pfam" id="PF02770">
    <property type="entry name" value="Acyl-CoA_dh_M"/>
    <property type="match status" value="1"/>
</dbReference>
<dbReference type="InterPro" id="IPR046373">
    <property type="entry name" value="Acyl-CoA_Oxase/DH_mid-dom_sf"/>
</dbReference>
<dbReference type="InterPro" id="IPR009100">
    <property type="entry name" value="AcylCoA_DH/oxidase_NM_dom_sf"/>
</dbReference>
<dbReference type="InterPro" id="IPR009075">
    <property type="entry name" value="AcylCo_DH/oxidase_C"/>
</dbReference>
<evidence type="ECO:0000259" key="8">
    <source>
        <dbReference type="Pfam" id="PF00441"/>
    </source>
</evidence>
<evidence type="ECO:0000256" key="4">
    <source>
        <dbReference type="ARBA" id="ARBA00022630"/>
    </source>
</evidence>
<dbReference type="RefSeq" id="WP_254571867.1">
    <property type="nucleotide sequence ID" value="NZ_CP098502.1"/>
</dbReference>
<dbReference type="Gene3D" id="1.10.540.10">
    <property type="entry name" value="Acyl-CoA dehydrogenase/oxidase, N-terminal domain"/>
    <property type="match status" value="1"/>
</dbReference>
<sequence>MDFGHSDRVLALREDLRAFMADHVLPREAELARAIDEEVAPDVAYPAAIRELRAKARDAGLWNLWLANHHDGPGLTNVEYGVLCEEMGRALYVAPAIFNCSFPDTGNAEAMLDYGTPEQVQQYARPLLEDDVRSCFALTEPEAASSDPTNIFTTATLDGDEWVLEGHKWWISGAIGASWAIVMAVTDPDAAPHQRASMVIVSTDAEGFEIVRPLPLMGHAAGYGHCELRFHGARTPKANLLGGRGEGFAVAQARLGPGRIHHCMRAIGAAERAFELMCRRAQTRETRGEPLAAKQMVQDWVAKSRIEIDTARLSVLHAAWMIDTVGKKGALQPIAQAKVQVASMLQEVVDRSIQVHGALGLSEDTPLASFWRTARALRFGDGPDEVHKVAIARRELARFA</sequence>
<keyword evidence="5 7" id="KW-0274">FAD</keyword>
<dbReference type="InterPro" id="IPR006091">
    <property type="entry name" value="Acyl-CoA_Oxase/DH_mid-dom"/>
</dbReference>
<comment type="cofactor">
    <cofactor evidence="1 7">
        <name>FAD</name>
        <dbReference type="ChEBI" id="CHEBI:57692"/>
    </cofactor>
</comment>
<keyword evidence="6 7" id="KW-0560">Oxidoreductase</keyword>
<dbReference type="SUPFAM" id="SSF47203">
    <property type="entry name" value="Acyl-CoA dehydrogenase C-terminal domain-like"/>
    <property type="match status" value="1"/>
</dbReference>
<feature type="domain" description="Acyl-CoA dehydrogenase/oxidase C-terminal" evidence="8">
    <location>
        <begin position="245"/>
        <end position="394"/>
    </location>
</feature>
<dbReference type="Proteomes" id="UP001056035">
    <property type="component" value="Chromosome"/>
</dbReference>
<gene>
    <name evidence="11" type="ORF">NBH00_02970</name>
</gene>
<feature type="domain" description="Acyl-CoA dehydrogenase/oxidase N-terminal" evidence="10">
    <location>
        <begin position="10"/>
        <end position="129"/>
    </location>
</feature>
<dbReference type="Pfam" id="PF00441">
    <property type="entry name" value="Acyl-CoA_dh_1"/>
    <property type="match status" value="1"/>
</dbReference>
<accession>A0ABY5DT29</accession>
<dbReference type="InterPro" id="IPR050741">
    <property type="entry name" value="Acyl-CoA_dehydrogenase"/>
</dbReference>
<dbReference type="Pfam" id="PF02771">
    <property type="entry name" value="Acyl-CoA_dh_N"/>
    <property type="match status" value="1"/>
</dbReference>